<name>A0A845SBP0_9GAMM</name>
<evidence type="ECO:0000313" key="2">
    <source>
        <dbReference type="EMBL" id="NDL62253.1"/>
    </source>
</evidence>
<gene>
    <name evidence="2" type="primary">hybE</name>
    <name evidence="2" type="ORF">GRH90_05735</name>
</gene>
<keyword evidence="3" id="KW-1185">Reference proteome</keyword>
<comment type="similarity">
    <text evidence="1">Belongs to the HupJ family.</text>
</comment>
<dbReference type="InterPro" id="IPR038530">
    <property type="entry name" value="NiFe-hyd_HybE_sf"/>
</dbReference>
<dbReference type="Pfam" id="PF11939">
    <property type="entry name" value="NiFe-hyd_HybE"/>
    <property type="match status" value="1"/>
</dbReference>
<evidence type="ECO:0000313" key="3">
    <source>
        <dbReference type="Proteomes" id="UP000461443"/>
    </source>
</evidence>
<proteinExistence type="inferred from homology"/>
<dbReference type="NCBIfam" id="TIGR03993">
    <property type="entry name" value="hydrog_HybE"/>
    <property type="match status" value="1"/>
</dbReference>
<reference evidence="2 3" key="2">
    <citation type="submission" date="2020-02" db="EMBL/GenBank/DDBJ databases">
        <title>The new genus of Enterobacteriales.</title>
        <authorList>
            <person name="Kim I.S."/>
        </authorList>
    </citation>
    <scope>NUCLEOTIDE SEQUENCE [LARGE SCALE GENOMIC DNA]</scope>
    <source>
        <strain evidence="2 3">SAP-6</strain>
    </source>
</reference>
<sequence>MPPHDNHTVPAPGHDAAAGVDATPAAWLEPLFRRIAGEDMRDLPFFRPDVPVRACGFTLFERQWLGCLLTPWMLSLWVLPGPGQDWQPTDNGARLALALPCGNVTFIKGELAGRGPYLSCSLMSPLDAGLTGIEAVALAQHCVKMALSLPVRDGDAPPDADRRAWLTRGRGTLHA</sequence>
<dbReference type="NCBIfam" id="NF007776">
    <property type="entry name" value="PRK10465.1"/>
    <property type="match status" value="1"/>
</dbReference>
<protein>
    <submittedName>
        <fullName evidence="2">Hydrogenase-2 assembly chaperone</fullName>
    </submittedName>
</protein>
<dbReference type="EMBL" id="WUBS01000003">
    <property type="protein sequence ID" value="NDL62253.1"/>
    <property type="molecule type" value="Genomic_DNA"/>
</dbReference>
<evidence type="ECO:0000256" key="1">
    <source>
        <dbReference type="ARBA" id="ARBA00006532"/>
    </source>
</evidence>
<accession>A0A845SBP0</accession>
<comment type="caution">
    <text evidence="2">The sequence shown here is derived from an EMBL/GenBank/DDBJ whole genome shotgun (WGS) entry which is preliminary data.</text>
</comment>
<dbReference type="RefSeq" id="WP_162364965.1">
    <property type="nucleotide sequence ID" value="NZ_WUBS01000003.1"/>
</dbReference>
<reference evidence="2 3" key="1">
    <citation type="submission" date="2019-12" db="EMBL/GenBank/DDBJ databases">
        <authorList>
            <person name="Lee S.D."/>
        </authorList>
    </citation>
    <scope>NUCLEOTIDE SEQUENCE [LARGE SCALE GENOMIC DNA]</scope>
    <source>
        <strain evidence="2 3">SAP-6</strain>
    </source>
</reference>
<dbReference type="AlphaFoldDB" id="A0A845SBP0"/>
<organism evidence="2 3">
    <name type="scientific">Acerihabitans arboris</name>
    <dbReference type="NCBI Taxonomy" id="2691583"/>
    <lineage>
        <taxon>Bacteria</taxon>
        <taxon>Pseudomonadati</taxon>
        <taxon>Pseudomonadota</taxon>
        <taxon>Gammaproteobacteria</taxon>
        <taxon>Enterobacterales</taxon>
        <taxon>Pectobacteriaceae</taxon>
        <taxon>Acerihabitans</taxon>
    </lineage>
</organism>
<dbReference type="Proteomes" id="UP000461443">
    <property type="component" value="Unassembled WGS sequence"/>
</dbReference>
<dbReference type="Gene3D" id="3.30.1460.40">
    <property type="entry name" value="[NiFe]-hydrogenase assembly chaperone, HybE"/>
    <property type="match status" value="1"/>
</dbReference>
<dbReference type="InterPro" id="IPR023994">
    <property type="entry name" value="NiFe-hyd_HybE"/>
</dbReference>